<feature type="region of interest" description="Disordered" evidence="5">
    <location>
        <begin position="65"/>
        <end position="96"/>
    </location>
</feature>
<evidence type="ECO:0000313" key="7">
    <source>
        <dbReference type="EMBL" id="MBK1633651.1"/>
    </source>
</evidence>
<dbReference type="Gene3D" id="1.20.120.50">
    <property type="entry name" value="Hemerythrin-like"/>
    <property type="match status" value="1"/>
</dbReference>
<keyword evidence="3" id="KW-0479">Metal-binding</keyword>
<evidence type="ECO:0000256" key="1">
    <source>
        <dbReference type="ARBA" id="ARBA00010587"/>
    </source>
</evidence>
<keyword evidence="2" id="KW-0813">Transport</keyword>
<dbReference type="InterPro" id="IPR035938">
    <property type="entry name" value="Hemerythrin-like_sf"/>
</dbReference>
<dbReference type="Pfam" id="PF01814">
    <property type="entry name" value="Hemerythrin"/>
    <property type="match status" value="1"/>
</dbReference>
<dbReference type="InterPro" id="IPR012827">
    <property type="entry name" value="Hemerythrin_metal-bd"/>
</dbReference>
<dbReference type="SUPFAM" id="SSF47188">
    <property type="entry name" value="Hemerythrin-like"/>
    <property type="match status" value="1"/>
</dbReference>
<evidence type="ECO:0000256" key="2">
    <source>
        <dbReference type="ARBA" id="ARBA00022621"/>
    </source>
</evidence>
<accession>A0ABS1CNZ7</accession>
<proteinExistence type="inferred from homology"/>
<evidence type="ECO:0000256" key="3">
    <source>
        <dbReference type="ARBA" id="ARBA00022723"/>
    </source>
</evidence>
<protein>
    <recommendedName>
        <fullName evidence="6">Hemerythrin-like domain-containing protein</fullName>
    </recommendedName>
</protein>
<comment type="similarity">
    <text evidence="1">Belongs to the hemerythrin family.</text>
</comment>
<dbReference type="CDD" id="cd12107">
    <property type="entry name" value="Hemerythrin"/>
    <property type="match status" value="1"/>
</dbReference>
<feature type="region of interest" description="Disordered" evidence="5">
    <location>
        <begin position="111"/>
        <end position="130"/>
    </location>
</feature>
<dbReference type="Proteomes" id="UP000748752">
    <property type="component" value="Unassembled WGS sequence"/>
</dbReference>
<dbReference type="PANTHER" id="PTHR37164:SF1">
    <property type="entry name" value="BACTERIOHEMERYTHRIN"/>
    <property type="match status" value="1"/>
</dbReference>
<dbReference type="PROSITE" id="PS00550">
    <property type="entry name" value="HEMERYTHRINS"/>
    <property type="match status" value="1"/>
</dbReference>
<dbReference type="InterPro" id="IPR016131">
    <property type="entry name" value="Haemerythrin_Fe_BS"/>
</dbReference>
<evidence type="ECO:0000313" key="8">
    <source>
        <dbReference type="Proteomes" id="UP000748752"/>
    </source>
</evidence>
<organism evidence="7 8">
    <name type="scientific">Thiohalocapsa halophila</name>
    <dbReference type="NCBI Taxonomy" id="69359"/>
    <lineage>
        <taxon>Bacteria</taxon>
        <taxon>Pseudomonadati</taxon>
        <taxon>Pseudomonadota</taxon>
        <taxon>Gammaproteobacteria</taxon>
        <taxon>Chromatiales</taxon>
        <taxon>Chromatiaceae</taxon>
        <taxon>Thiohalocapsa</taxon>
    </lineage>
</organism>
<evidence type="ECO:0000256" key="4">
    <source>
        <dbReference type="ARBA" id="ARBA00023004"/>
    </source>
</evidence>
<keyword evidence="4" id="KW-0408">Iron</keyword>
<dbReference type="InterPro" id="IPR050669">
    <property type="entry name" value="Hemerythrin"/>
</dbReference>
<comment type="caution">
    <text evidence="7">The sequence shown here is derived from an EMBL/GenBank/DDBJ whole genome shotgun (WGS) entry which is preliminary data.</text>
</comment>
<keyword evidence="8" id="KW-1185">Reference proteome</keyword>
<keyword evidence="2" id="KW-0561">Oxygen transport</keyword>
<evidence type="ECO:0000259" key="6">
    <source>
        <dbReference type="Pfam" id="PF01814"/>
    </source>
</evidence>
<sequence length="290" mass="31769">MPSEGGVWAMDLGHCTTPRLCVSMLCKWGMCPGVTNPGSESFHRPTKGARINLGKNHNLDYTFPIANSSGRTGKSGPSAVIGQPPRPAPAHAPNRSPSMAFLNALSDYGPAPSATHTASQQALTQQAAPDAAPRAPFFRWREQWCVGIDALDRDRRAIAAVVNHIALRFGERDGLDGAIAQAPRTAGAPSALHYWLEVLHERAREHFQREEALMRVTHYPDTAEHAGEHALMLAEYTALVRDITARGDEHLRLADLEALKQWFMGHVLDMDKRLGQYLRANGISALMPPH</sequence>
<dbReference type="InterPro" id="IPR012312">
    <property type="entry name" value="Hemerythrin-like"/>
</dbReference>
<name>A0ABS1CNZ7_9GAMM</name>
<dbReference type="PANTHER" id="PTHR37164">
    <property type="entry name" value="BACTERIOHEMERYTHRIN"/>
    <property type="match status" value="1"/>
</dbReference>
<feature type="domain" description="Hemerythrin-like" evidence="6">
    <location>
        <begin position="148"/>
        <end position="276"/>
    </location>
</feature>
<feature type="compositionally biased region" description="Low complexity" evidence="5">
    <location>
        <begin position="114"/>
        <end position="130"/>
    </location>
</feature>
<gene>
    <name evidence="7" type="ORF">CKO31_23485</name>
</gene>
<dbReference type="NCBIfam" id="TIGR02481">
    <property type="entry name" value="hemeryth_dom"/>
    <property type="match status" value="1"/>
</dbReference>
<reference evidence="7 8" key="1">
    <citation type="journal article" date="2020" name="Microorganisms">
        <title>Osmotic Adaptation and Compatible Solute Biosynthesis of Phototrophic Bacteria as Revealed from Genome Analyses.</title>
        <authorList>
            <person name="Imhoff J.F."/>
            <person name="Rahn T."/>
            <person name="Kunzel S."/>
            <person name="Keller A."/>
            <person name="Neulinger S.C."/>
        </authorList>
    </citation>
    <scope>NUCLEOTIDE SEQUENCE [LARGE SCALE GENOMIC DNA]</scope>
    <source>
        <strain evidence="7 8">DSM 6210</strain>
    </source>
</reference>
<evidence type="ECO:0000256" key="5">
    <source>
        <dbReference type="SAM" id="MobiDB-lite"/>
    </source>
</evidence>
<dbReference type="EMBL" id="NRRV01000102">
    <property type="protein sequence ID" value="MBK1633651.1"/>
    <property type="molecule type" value="Genomic_DNA"/>
</dbReference>